<dbReference type="EMBL" id="FZNR01000036">
    <property type="protein sequence ID" value="SNT06806.1"/>
    <property type="molecule type" value="Genomic_DNA"/>
</dbReference>
<keyword evidence="2" id="KW-1185">Reference proteome</keyword>
<sequence length="99" mass="11265">MLTLSRTPVHQPVWPLGLCADHEEATVWPCELAVAELVRKHGTGWRLAAYLCHLFEQVALLVPTADPLDLRLITIVRPLDAVEAWTRGPRVVEHWRAER</sequence>
<accession>A0A239JL96</accession>
<organism evidence="1 2">
    <name type="scientific">Actinoplanes regularis</name>
    <dbReference type="NCBI Taxonomy" id="52697"/>
    <lineage>
        <taxon>Bacteria</taxon>
        <taxon>Bacillati</taxon>
        <taxon>Actinomycetota</taxon>
        <taxon>Actinomycetes</taxon>
        <taxon>Micromonosporales</taxon>
        <taxon>Micromonosporaceae</taxon>
        <taxon>Actinoplanes</taxon>
    </lineage>
</organism>
<dbReference type="RefSeq" id="WP_143232909.1">
    <property type="nucleotide sequence ID" value="NZ_BOMU01000126.1"/>
</dbReference>
<reference evidence="1 2" key="1">
    <citation type="submission" date="2017-06" db="EMBL/GenBank/DDBJ databases">
        <authorList>
            <person name="Kim H.J."/>
            <person name="Triplett B.A."/>
        </authorList>
    </citation>
    <scope>NUCLEOTIDE SEQUENCE [LARGE SCALE GENOMIC DNA]</scope>
    <source>
        <strain evidence="1 2">DSM 43151</strain>
    </source>
</reference>
<protein>
    <submittedName>
        <fullName evidence="1">Uncharacterized protein</fullName>
    </submittedName>
</protein>
<dbReference type="Proteomes" id="UP000198415">
    <property type="component" value="Unassembled WGS sequence"/>
</dbReference>
<dbReference type="AlphaFoldDB" id="A0A239JL96"/>
<name>A0A239JL96_9ACTN</name>
<proteinExistence type="predicted"/>
<gene>
    <name evidence="1" type="ORF">SAMN06264365_13640</name>
</gene>
<dbReference type="OrthoDB" id="3393036at2"/>
<evidence type="ECO:0000313" key="2">
    <source>
        <dbReference type="Proteomes" id="UP000198415"/>
    </source>
</evidence>
<evidence type="ECO:0000313" key="1">
    <source>
        <dbReference type="EMBL" id="SNT06806.1"/>
    </source>
</evidence>